<feature type="transmembrane region" description="Helical" evidence="6">
    <location>
        <begin position="464"/>
        <end position="492"/>
    </location>
</feature>
<evidence type="ECO:0000256" key="2">
    <source>
        <dbReference type="ARBA" id="ARBA00022475"/>
    </source>
</evidence>
<sequence>MSDKGQTQNVPTTKKKISFFSAMLIVMGGSIGAGIFFKSGGVLSNSQGSLILAIFCWLIASCAVIAMALALIEISAVRNDNLSLIGWCKEFNSRTIYKASKNFMVYVYLPMTYFFMPLYVILSIQDGIQSLAGRNNFGTPGADWVIWTIISLCISIYFLTVPTLWSKIGDIHNKVVLAIKFVPLVVVTILGFVLIFTKNSSQVQVGFDEASKTIKEGASILGIKGIGAGLGMFLAISAIFFAYDGFYVASGIQSEMKEPKKTPLALLFGLGITTIIYLLISIGLSLNGGNVFSMQDNLGKLFGGTQKAQDAARILIGILNLMIGIGVLGIINGFSMWAPRFVEDLLAEGELPFWNHKLVKGKLNPNFPKIGVIYSLVLSIPTVLIFTLIGALGYIASNPDYVGGYDPVDKYEMAKLYSFADLMANWTALFTFSFIGASIFGGIRNRKTNRVKIEDKKKYFVVSAWIAVVLVFSALLITLIVPFIDFFAIFAIDKNTMKPEDYTTIIISRLMLVVVLFLQCGLAFIPTIIEDKIAKKKYGSLEKFEEYKKQQLSL</sequence>
<dbReference type="GO" id="GO:0005886">
    <property type="term" value="C:plasma membrane"/>
    <property type="evidence" value="ECO:0007669"/>
    <property type="project" value="UniProtKB-SubCell"/>
</dbReference>
<keyword evidence="3 6" id="KW-0812">Transmembrane</keyword>
<feature type="transmembrane region" description="Helical" evidence="6">
    <location>
        <begin position="17"/>
        <end position="37"/>
    </location>
</feature>
<accession>D5E640</accession>
<keyword evidence="5 6" id="KW-0472">Membrane</keyword>
<gene>
    <name evidence="7" type="ordered locus">MCRO_0624</name>
</gene>
<dbReference type="EMBL" id="CP001991">
    <property type="protein sequence ID" value="ADE19855.1"/>
    <property type="molecule type" value="Genomic_DNA"/>
</dbReference>
<name>D5E640_MYCCM</name>
<evidence type="ECO:0000256" key="6">
    <source>
        <dbReference type="SAM" id="Phobius"/>
    </source>
</evidence>
<dbReference type="PANTHER" id="PTHR42770:SF7">
    <property type="entry name" value="MEMBRANE PROTEIN"/>
    <property type="match status" value="1"/>
</dbReference>
<dbReference type="PANTHER" id="PTHR42770">
    <property type="entry name" value="AMINO ACID TRANSPORTER-RELATED"/>
    <property type="match status" value="1"/>
</dbReference>
<feature type="transmembrane region" description="Helical" evidence="6">
    <location>
        <begin position="416"/>
        <end position="443"/>
    </location>
</feature>
<comment type="subcellular location">
    <subcellularLocation>
        <location evidence="1">Cell membrane</location>
        <topology evidence="1">Multi-pass membrane protein</topology>
    </subcellularLocation>
</comment>
<feature type="transmembrane region" description="Helical" evidence="6">
    <location>
        <begin position="49"/>
        <end position="72"/>
    </location>
</feature>
<dbReference type="Gene3D" id="1.20.1740.10">
    <property type="entry name" value="Amino acid/polyamine transporter I"/>
    <property type="match status" value="1"/>
</dbReference>
<dbReference type="AlphaFoldDB" id="D5E640"/>
<feature type="transmembrane region" description="Helical" evidence="6">
    <location>
        <begin position="144"/>
        <end position="165"/>
    </location>
</feature>
<proteinExistence type="predicted"/>
<keyword evidence="8" id="KW-1185">Reference proteome</keyword>
<keyword evidence="2" id="KW-1003">Cell membrane</keyword>
<dbReference type="KEGG" id="mcd:MCRO_0624"/>
<feature type="transmembrane region" description="Helical" evidence="6">
    <location>
        <begin position="264"/>
        <end position="286"/>
    </location>
</feature>
<protein>
    <submittedName>
        <fullName evidence="7">Putative amino acid permease</fullName>
    </submittedName>
</protein>
<feature type="transmembrane region" description="Helical" evidence="6">
    <location>
        <begin position="311"/>
        <end position="331"/>
    </location>
</feature>
<dbReference type="HOGENOM" id="CLU_024309_0_0_14"/>
<evidence type="ECO:0000256" key="5">
    <source>
        <dbReference type="ARBA" id="ARBA00023136"/>
    </source>
</evidence>
<evidence type="ECO:0000313" key="8">
    <source>
        <dbReference type="Proteomes" id="UP000001845"/>
    </source>
</evidence>
<reference evidence="7 8" key="3">
    <citation type="journal article" date="2011" name="J. Bacteriol.">
        <title>Genome sequences of Mycoplasma alligatoris A21JP2T and Mycoplasma crocodyli MP145T.</title>
        <authorList>
            <person name="Brown D.R."/>
            <person name="Farmerie W.G."/>
            <person name="May M."/>
            <person name="Benders G.A."/>
            <person name="Durkin A.S."/>
            <person name="Hlavinka K."/>
            <person name="Hostetler J."/>
            <person name="Jackson J."/>
            <person name="Johnson J."/>
            <person name="Miller R.H."/>
            <person name="Paralanov V."/>
            <person name="Radune D."/>
            <person name="Szczypinski B."/>
            <person name="Glass J.I."/>
        </authorList>
    </citation>
    <scope>NUCLEOTIDE SEQUENCE [LARGE SCALE GENOMIC DNA]</scope>
    <source>
        <strain evidence="8">ATCC 51981 / MP145</strain>
    </source>
</reference>
<feature type="transmembrane region" description="Helical" evidence="6">
    <location>
        <begin position="177"/>
        <end position="197"/>
    </location>
</feature>
<dbReference type="RefSeq" id="WP_013054631.1">
    <property type="nucleotide sequence ID" value="NC_014014.1"/>
</dbReference>
<keyword evidence="4 6" id="KW-1133">Transmembrane helix</keyword>
<organism evidence="7 8">
    <name type="scientific">Mycoplasma crocodyli (strain ATCC 51981 / MP145)</name>
    <dbReference type="NCBI Taxonomy" id="512564"/>
    <lineage>
        <taxon>Bacteria</taxon>
        <taxon>Bacillati</taxon>
        <taxon>Mycoplasmatota</taxon>
        <taxon>Mollicutes</taxon>
        <taxon>Mycoplasmataceae</taxon>
        <taxon>Mycoplasma</taxon>
    </lineage>
</organism>
<dbReference type="PIRSF" id="PIRSF006060">
    <property type="entry name" value="AA_transporter"/>
    <property type="match status" value="1"/>
</dbReference>
<dbReference type="OrthoDB" id="396925at2"/>
<evidence type="ECO:0000256" key="1">
    <source>
        <dbReference type="ARBA" id="ARBA00004651"/>
    </source>
</evidence>
<feature type="transmembrane region" description="Helical" evidence="6">
    <location>
        <begin position="217"/>
        <end position="243"/>
    </location>
</feature>
<feature type="transmembrane region" description="Helical" evidence="6">
    <location>
        <begin position="372"/>
        <end position="396"/>
    </location>
</feature>
<evidence type="ECO:0000256" key="4">
    <source>
        <dbReference type="ARBA" id="ARBA00022989"/>
    </source>
</evidence>
<dbReference type="GO" id="GO:0022857">
    <property type="term" value="F:transmembrane transporter activity"/>
    <property type="evidence" value="ECO:0007669"/>
    <property type="project" value="InterPro"/>
</dbReference>
<feature type="transmembrane region" description="Helical" evidence="6">
    <location>
        <begin position="504"/>
        <end position="529"/>
    </location>
</feature>
<feature type="transmembrane region" description="Helical" evidence="6">
    <location>
        <begin position="103"/>
        <end position="124"/>
    </location>
</feature>
<dbReference type="Pfam" id="PF13520">
    <property type="entry name" value="AA_permease_2"/>
    <property type="match status" value="1"/>
</dbReference>
<reference key="2">
    <citation type="submission" date="2010-03" db="EMBL/GenBank/DDBJ databases">
        <authorList>
            <person name="Ma Z."/>
            <person name="Wang X."/>
            <person name="Liu H."/>
        </authorList>
    </citation>
    <scope>NUCLEOTIDE SEQUENCE</scope>
    <source>
        <strain>MP145</strain>
    </source>
</reference>
<evidence type="ECO:0000256" key="3">
    <source>
        <dbReference type="ARBA" id="ARBA00022692"/>
    </source>
</evidence>
<dbReference type="InterPro" id="IPR050367">
    <property type="entry name" value="APC_superfamily"/>
</dbReference>
<reference evidence="8" key="1">
    <citation type="submission" date="2010-03" db="EMBL/GenBank/DDBJ databases">
        <title>The complete genome of Mycoplasma crocodyli MP145.</title>
        <authorList>
            <person name="Glass J.I."/>
            <person name="Durkin A.S."/>
            <person name="Hostetler J."/>
            <person name="Jackson J."/>
            <person name="Johnson J."/>
            <person name="May M.A."/>
            <person name="Paralanov V."/>
            <person name="Radune D."/>
            <person name="Szczypinski B."/>
            <person name="Brown D.R."/>
        </authorList>
    </citation>
    <scope>NUCLEOTIDE SEQUENCE [LARGE SCALE GENOMIC DNA]</scope>
    <source>
        <strain evidence="8">ATCC 51981 / MP145</strain>
    </source>
</reference>
<dbReference type="eggNOG" id="COG0531">
    <property type="taxonomic scope" value="Bacteria"/>
</dbReference>
<dbReference type="STRING" id="512564.MCRO_0624"/>
<evidence type="ECO:0000313" key="7">
    <source>
        <dbReference type="EMBL" id="ADE19855.1"/>
    </source>
</evidence>
<dbReference type="Proteomes" id="UP000001845">
    <property type="component" value="Chromosome"/>
</dbReference>
<dbReference type="InterPro" id="IPR002293">
    <property type="entry name" value="AA/rel_permease1"/>
</dbReference>